<dbReference type="Pfam" id="PF22980">
    <property type="entry name" value="Myb_DNA-bind_8"/>
    <property type="match status" value="1"/>
</dbReference>
<feature type="domain" description="Myb-like DNA-binding" evidence="2">
    <location>
        <begin position="8"/>
        <end position="55"/>
    </location>
</feature>
<organism evidence="3 4">
    <name type="scientific">Hirsutella rhossiliensis</name>
    <dbReference type="NCBI Taxonomy" id="111463"/>
    <lineage>
        <taxon>Eukaryota</taxon>
        <taxon>Fungi</taxon>
        <taxon>Dikarya</taxon>
        <taxon>Ascomycota</taxon>
        <taxon>Pezizomycotina</taxon>
        <taxon>Sordariomycetes</taxon>
        <taxon>Hypocreomycetidae</taxon>
        <taxon>Hypocreales</taxon>
        <taxon>Ophiocordycipitaceae</taxon>
        <taxon>Hirsutella</taxon>
    </lineage>
</organism>
<reference evidence="3" key="1">
    <citation type="submission" date="2021-09" db="EMBL/GenBank/DDBJ databases">
        <title>A high-quality genome of the endoparasitic fungus Hirsutella rhossiliensis with a comparison of Hirsutella genomes reveals transposable elements contributing to genome size variation.</title>
        <authorList>
            <person name="Lin R."/>
            <person name="Jiao Y."/>
            <person name="Sun X."/>
            <person name="Ling J."/>
            <person name="Xie B."/>
            <person name="Cheng X."/>
        </authorList>
    </citation>
    <scope>NUCLEOTIDE SEQUENCE</scope>
    <source>
        <strain evidence="3">HR02</strain>
    </source>
</reference>
<dbReference type="GeneID" id="68351603"/>
<dbReference type="EMBL" id="JAIZPD010000002">
    <property type="protein sequence ID" value="KAH0967065.1"/>
    <property type="molecule type" value="Genomic_DNA"/>
</dbReference>
<sequence>MSKPQDATEQIKFLVSCIHNASAGKPNFQAVAAQLGIVTKAAAQKRYERLLKAHGVGAPIKAPAKGAEDPEVPAKTGKRKAPARAAGAGKAGKKKAKKDDESVGSDEDAKIPKSEKAASLNGSDLTDPPASGDESA</sequence>
<name>A0A9P8N517_9HYPO</name>
<feature type="compositionally biased region" description="Basic and acidic residues" evidence="1">
    <location>
        <begin position="97"/>
        <end position="116"/>
    </location>
</feature>
<evidence type="ECO:0000313" key="4">
    <source>
        <dbReference type="Proteomes" id="UP000824596"/>
    </source>
</evidence>
<proteinExistence type="predicted"/>
<accession>A0A9P8N517</accession>
<evidence type="ECO:0000313" key="3">
    <source>
        <dbReference type="EMBL" id="KAH0967065.1"/>
    </source>
</evidence>
<dbReference type="OrthoDB" id="5353914at2759"/>
<gene>
    <name evidence="3" type="ORF">HRG_02474</name>
</gene>
<comment type="caution">
    <text evidence="3">The sequence shown here is derived from an EMBL/GenBank/DDBJ whole genome shotgun (WGS) entry which is preliminary data.</text>
</comment>
<dbReference type="InterPro" id="IPR054505">
    <property type="entry name" value="Myb_DNA-bind_8"/>
</dbReference>
<feature type="region of interest" description="Disordered" evidence="1">
    <location>
        <begin position="55"/>
        <end position="136"/>
    </location>
</feature>
<evidence type="ECO:0000259" key="2">
    <source>
        <dbReference type="Pfam" id="PF22980"/>
    </source>
</evidence>
<keyword evidence="4" id="KW-1185">Reference proteome</keyword>
<dbReference type="RefSeq" id="XP_044724578.1">
    <property type="nucleotide sequence ID" value="XM_044860945.1"/>
</dbReference>
<dbReference type="Proteomes" id="UP000824596">
    <property type="component" value="Unassembled WGS sequence"/>
</dbReference>
<dbReference type="AlphaFoldDB" id="A0A9P8N517"/>
<protein>
    <recommendedName>
        <fullName evidence="2">Myb-like DNA-binding domain-containing protein</fullName>
    </recommendedName>
</protein>
<evidence type="ECO:0000256" key="1">
    <source>
        <dbReference type="SAM" id="MobiDB-lite"/>
    </source>
</evidence>